<evidence type="ECO:0000256" key="16">
    <source>
        <dbReference type="PIRSR" id="PIRSR000097-1"/>
    </source>
</evidence>
<gene>
    <name evidence="20" type="ORF">ADEAN_000386600</name>
</gene>
<evidence type="ECO:0000256" key="7">
    <source>
        <dbReference type="ARBA" id="ARBA00022585"/>
    </source>
</evidence>
<organism evidence="20 21">
    <name type="scientific">Angomonas deanei</name>
    <dbReference type="NCBI Taxonomy" id="59799"/>
    <lineage>
        <taxon>Eukaryota</taxon>
        <taxon>Discoba</taxon>
        <taxon>Euglenozoa</taxon>
        <taxon>Kinetoplastea</taxon>
        <taxon>Metakinetoplastina</taxon>
        <taxon>Trypanosomatida</taxon>
        <taxon>Trypanosomatidae</taxon>
        <taxon>Strigomonadinae</taxon>
        <taxon>Angomonas</taxon>
    </lineage>
</organism>
<comment type="pathway">
    <text evidence="2">Lipid metabolism; prostaglandin biosynthesis.</text>
</comment>
<evidence type="ECO:0000256" key="4">
    <source>
        <dbReference type="ARBA" id="ARBA00011245"/>
    </source>
</evidence>
<keyword evidence="10" id="KW-0560">Oxidoreductase</keyword>
<dbReference type="InterPro" id="IPR018170">
    <property type="entry name" value="Aldo/ket_reductase_CS"/>
</dbReference>
<dbReference type="OrthoDB" id="276363at2759"/>
<dbReference type="SUPFAM" id="SSF51430">
    <property type="entry name" value="NAD(P)-linked oxidoreductase"/>
    <property type="match status" value="1"/>
</dbReference>
<dbReference type="AlphaFoldDB" id="A0A7G2CBV0"/>
<dbReference type="InterPro" id="IPR036812">
    <property type="entry name" value="NAD(P)_OxRdtase_dom_sf"/>
</dbReference>
<dbReference type="Proteomes" id="UP000515908">
    <property type="component" value="Chromosome 06"/>
</dbReference>
<dbReference type="PANTHER" id="PTHR43827">
    <property type="entry name" value="2,5-DIKETO-D-GLUCONIC ACID REDUCTASE"/>
    <property type="match status" value="1"/>
</dbReference>
<comment type="catalytic activity">
    <reaction evidence="13">
        <text>prostaglandin F2alpha + NADP(+) = prostaglandin H2 + NADPH + H(+)</text>
        <dbReference type="Rhea" id="RHEA:45312"/>
        <dbReference type="ChEBI" id="CHEBI:15378"/>
        <dbReference type="ChEBI" id="CHEBI:57404"/>
        <dbReference type="ChEBI" id="CHEBI:57405"/>
        <dbReference type="ChEBI" id="CHEBI:57783"/>
        <dbReference type="ChEBI" id="CHEBI:58349"/>
    </reaction>
</comment>
<reference evidence="20 21" key="1">
    <citation type="submission" date="2020-08" db="EMBL/GenBank/DDBJ databases">
        <authorList>
            <person name="Newling K."/>
            <person name="Davey J."/>
            <person name="Forrester S."/>
        </authorList>
    </citation>
    <scope>NUCLEOTIDE SEQUENCE [LARGE SCALE GENOMIC DNA]</scope>
    <source>
        <strain evidence="21">Crithidia deanei Carvalho (ATCC PRA-265)</strain>
    </source>
</reference>
<proteinExistence type="inferred from homology"/>
<keyword evidence="12" id="KW-0275">Fatty acid biosynthesis</keyword>
<dbReference type="Pfam" id="PF00248">
    <property type="entry name" value="Aldo_ket_red"/>
    <property type="match status" value="1"/>
</dbReference>
<dbReference type="GO" id="GO:0006633">
    <property type="term" value="P:fatty acid biosynthetic process"/>
    <property type="evidence" value="ECO:0007669"/>
    <property type="project" value="UniProtKB-KW"/>
</dbReference>
<dbReference type="VEuPathDB" id="TriTrypDB:ADEAN_000386600"/>
<evidence type="ECO:0000256" key="1">
    <source>
        <dbReference type="ARBA" id="ARBA00004496"/>
    </source>
</evidence>
<feature type="binding site" evidence="17">
    <location>
        <position position="109"/>
    </location>
    <ligand>
        <name>substrate</name>
    </ligand>
</feature>
<dbReference type="GO" id="GO:0016616">
    <property type="term" value="F:oxidoreductase activity, acting on the CH-OH group of donors, NAD or NADP as acceptor"/>
    <property type="evidence" value="ECO:0007669"/>
    <property type="project" value="UniProtKB-ARBA"/>
</dbReference>
<keyword evidence="6" id="KW-0444">Lipid biosynthesis</keyword>
<sequence>MTCPSIVLHNGVKMPQVGLGMWKTESGDVAVNSLQWAVEAGYRHIDTAAAYGNESSVGQGLKGVKVPREEIFVTTKLWNADHGYDKALEAFEKSRAALGVDYVDLYLIHWPGPNKQSYLDSWRALEKLYEEKKVRAIGLSNFNQHHIEDILAVCKVRPMVNQIEVHPQNTQAPLRQYCKEQNIAVTGWSPLGQGNLLQHPVLVKIAEKHKRTTAQVIIRWFIQSGMIVIPKSVNKDRIVANFDVFNFTLDEEDVKHVESINENKRFGPDPDDFFMV</sequence>
<evidence type="ECO:0000256" key="5">
    <source>
        <dbReference type="ARBA" id="ARBA00022501"/>
    </source>
</evidence>
<keyword evidence="21" id="KW-1185">Reference proteome</keyword>
<evidence type="ECO:0000313" key="21">
    <source>
        <dbReference type="Proteomes" id="UP000515908"/>
    </source>
</evidence>
<evidence type="ECO:0000313" key="20">
    <source>
        <dbReference type="EMBL" id="CAD2216404.1"/>
    </source>
</evidence>
<dbReference type="PROSITE" id="PS00062">
    <property type="entry name" value="ALDOKETO_REDUCTASE_2"/>
    <property type="match status" value="1"/>
</dbReference>
<dbReference type="InterPro" id="IPR020471">
    <property type="entry name" value="AKR"/>
</dbReference>
<evidence type="ECO:0000259" key="19">
    <source>
        <dbReference type="Pfam" id="PF00248"/>
    </source>
</evidence>
<keyword evidence="7" id="KW-0643">Prostaglandin biosynthesis</keyword>
<evidence type="ECO:0000256" key="12">
    <source>
        <dbReference type="ARBA" id="ARBA00023160"/>
    </source>
</evidence>
<feature type="site" description="Lowers pKa of active site Tyr" evidence="18">
    <location>
        <position position="76"/>
    </location>
</feature>
<comment type="subunit">
    <text evidence="4">Monomer.</text>
</comment>
<evidence type="ECO:0000256" key="11">
    <source>
        <dbReference type="ARBA" id="ARBA00023098"/>
    </source>
</evidence>
<evidence type="ECO:0000256" key="10">
    <source>
        <dbReference type="ARBA" id="ARBA00023002"/>
    </source>
</evidence>
<dbReference type="PROSITE" id="PS00798">
    <property type="entry name" value="ALDOKETO_REDUCTASE_1"/>
    <property type="match status" value="1"/>
</dbReference>
<dbReference type="PROSITE" id="PS00063">
    <property type="entry name" value="ALDOKETO_REDUCTASE_3"/>
    <property type="match status" value="1"/>
</dbReference>
<dbReference type="InterPro" id="IPR023210">
    <property type="entry name" value="NADP_OxRdtase_dom"/>
</dbReference>
<name>A0A7G2CBV0_9TRYP</name>
<keyword evidence="11" id="KW-0443">Lipid metabolism</keyword>
<feature type="active site" description="Proton donor" evidence="16">
    <location>
        <position position="51"/>
    </location>
</feature>
<dbReference type="FunFam" id="3.20.20.100:FF:000015">
    <property type="entry name" value="Oxidoreductase, aldo/keto reductase family"/>
    <property type="match status" value="1"/>
</dbReference>
<evidence type="ECO:0000256" key="15">
    <source>
        <dbReference type="ARBA" id="ARBA00079905"/>
    </source>
</evidence>
<comment type="similarity">
    <text evidence="3">Belongs to the aldo/keto reductase family.</text>
</comment>
<evidence type="ECO:0000256" key="14">
    <source>
        <dbReference type="ARBA" id="ARBA00067802"/>
    </source>
</evidence>
<keyword evidence="5" id="KW-0644">Prostaglandin metabolism</keyword>
<keyword evidence="8" id="KW-0276">Fatty acid metabolism</keyword>
<dbReference type="PRINTS" id="PR00069">
    <property type="entry name" value="ALDKETRDTASE"/>
</dbReference>
<evidence type="ECO:0000256" key="9">
    <source>
        <dbReference type="ARBA" id="ARBA00022857"/>
    </source>
</evidence>
<evidence type="ECO:0000256" key="13">
    <source>
        <dbReference type="ARBA" id="ARBA00050342"/>
    </source>
</evidence>
<evidence type="ECO:0000256" key="6">
    <source>
        <dbReference type="ARBA" id="ARBA00022516"/>
    </source>
</evidence>
<evidence type="ECO:0000256" key="17">
    <source>
        <dbReference type="PIRSR" id="PIRSR000097-2"/>
    </source>
</evidence>
<evidence type="ECO:0000256" key="18">
    <source>
        <dbReference type="PIRSR" id="PIRSR000097-3"/>
    </source>
</evidence>
<dbReference type="Gene3D" id="3.20.20.100">
    <property type="entry name" value="NADP-dependent oxidoreductase domain"/>
    <property type="match status" value="1"/>
</dbReference>
<keyword evidence="9" id="KW-0521">NADP</keyword>
<comment type="subcellular location">
    <subcellularLocation>
        <location evidence="1">Cytoplasm</location>
    </subcellularLocation>
</comment>
<feature type="domain" description="NADP-dependent oxidoreductase" evidence="19">
    <location>
        <begin position="17"/>
        <end position="262"/>
    </location>
</feature>
<accession>A0A7G2CBV0</accession>
<protein>
    <recommendedName>
        <fullName evidence="14">9,11-endoperoxide prostaglandin H2 reductase</fullName>
    </recommendedName>
    <alternativeName>
        <fullName evidence="15">Prostaglandin F2-alpha synthase</fullName>
    </alternativeName>
</protein>
<evidence type="ECO:0000256" key="2">
    <source>
        <dbReference type="ARBA" id="ARBA00004702"/>
    </source>
</evidence>
<dbReference type="EMBL" id="LR877150">
    <property type="protein sequence ID" value="CAD2216404.1"/>
    <property type="molecule type" value="Genomic_DNA"/>
</dbReference>
<evidence type="ECO:0000256" key="8">
    <source>
        <dbReference type="ARBA" id="ARBA00022832"/>
    </source>
</evidence>
<dbReference type="PIRSF" id="PIRSF000097">
    <property type="entry name" value="AKR"/>
    <property type="match status" value="1"/>
</dbReference>
<dbReference type="GO" id="GO:0005737">
    <property type="term" value="C:cytoplasm"/>
    <property type="evidence" value="ECO:0007669"/>
    <property type="project" value="UniProtKB-SubCell"/>
</dbReference>
<dbReference type="PANTHER" id="PTHR43827:SF3">
    <property type="entry name" value="NADP-DEPENDENT OXIDOREDUCTASE DOMAIN-CONTAINING PROTEIN"/>
    <property type="match status" value="1"/>
</dbReference>
<evidence type="ECO:0000256" key="3">
    <source>
        <dbReference type="ARBA" id="ARBA00007905"/>
    </source>
</evidence>